<dbReference type="PANTHER" id="PTHR38011">
    <property type="entry name" value="DIHYDROFOLATE REDUCTASE FAMILY PROTEIN (AFU_ORTHOLOGUE AFUA_8G06820)"/>
    <property type="match status" value="1"/>
</dbReference>
<dbReference type="OrthoDB" id="195113at2"/>
<dbReference type="SUPFAM" id="SSF53597">
    <property type="entry name" value="Dihydrofolate reductase-like"/>
    <property type="match status" value="1"/>
</dbReference>
<gene>
    <name evidence="2" type="ORF">CLV59_101710</name>
</gene>
<name>A0A327WBQ0_9BACT</name>
<sequence length="175" mass="19979">MRKLKLYIAITLDGYIATKEGNIDWLLNFPNEDGNDYGYAEFLEEIDVTLMGNQTYKHVLQLADPFPYKEKTNYVFTKSANISIAPYVHFVDGDMVRFVKHLKNKPGKDIWLIGGSQINTVLLAADLIDELHIAQFPIVLGAGIPLFGGVQHLRQFELTHLKKNKNGVLELRYKR</sequence>
<dbReference type="EMBL" id="QLMA01000001">
    <property type="protein sequence ID" value="RAJ87945.1"/>
    <property type="molecule type" value="Genomic_DNA"/>
</dbReference>
<dbReference type="PANTHER" id="PTHR38011:SF11">
    <property type="entry name" value="2,5-DIAMINO-6-RIBOSYLAMINO-4(3H)-PYRIMIDINONE 5'-PHOSPHATE REDUCTASE"/>
    <property type="match status" value="1"/>
</dbReference>
<dbReference type="Proteomes" id="UP000249819">
    <property type="component" value="Unassembled WGS sequence"/>
</dbReference>
<organism evidence="2 3">
    <name type="scientific">Chitinophaga dinghuensis</name>
    <dbReference type="NCBI Taxonomy" id="1539050"/>
    <lineage>
        <taxon>Bacteria</taxon>
        <taxon>Pseudomonadati</taxon>
        <taxon>Bacteroidota</taxon>
        <taxon>Chitinophagia</taxon>
        <taxon>Chitinophagales</taxon>
        <taxon>Chitinophagaceae</taxon>
        <taxon>Chitinophaga</taxon>
    </lineage>
</organism>
<dbReference type="InterPro" id="IPR050765">
    <property type="entry name" value="Riboflavin_Biosynth_HTPR"/>
</dbReference>
<evidence type="ECO:0000259" key="1">
    <source>
        <dbReference type="Pfam" id="PF01872"/>
    </source>
</evidence>
<evidence type="ECO:0000313" key="3">
    <source>
        <dbReference type="Proteomes" id="UP000249819"/>
    </source>
</evidence>
<proteinExistence type="predicted"/>
<keyword evidence="3" id="KW-1185">Reference proteome</keyword>
<protein>
    <submittedName>
        <fullName evidence="2">Dihydrofolate reductase</fullName>
    </submittedName>
</protein>
<dbReference type="RefSeq" id="WP_111590609.1">
    <property type="nucleotide sequence ID" value="NZ_QLMA01000001.1"/>
</dbReference>
<evidence type="ECO:0000313" key="2">
    <source>
        <dbReference type="EMBL" id="RAJ87945.1"/>
    </source>
</evidence>
<dbReference type="GO" id="GO:0009231">
    <property type="term" value="P:riboflavin biosynthetic process"/>
    <property type="evidence" value="ECO:0007669"/>
    <property type="project" value="InterPro"/>
</dbReference>
<dbReference type="GO" id="GO:0008703">
    <property type="term" value="F:5-amino-6-(5-phosphoribosylamino)uracil reductase activity"/>
    <property type="evidence" value="ECO:0007669"/>
    <property type="project" value="InterPro"/>
</dbReference>
<feature type="domain" description="Bacterial bifunctional deaminase-reductase C-terminal" evidence="1">
    <location>
        <begin position="3"/>
        <end position="168"/>
    </location>
</feature>
<dbReference type="AlphaFoldDB" id="A0A327WBQ0"/>
<dbReference type="InterPro" id="IPR024072">
    <property type="entry name" value="DHFR-like_dom_sf"/>
</dbReference>
<dbReference type="Gene3D" id="3.40.430.10">
    <property type="entry name" value="Dihydrofolate Reductase, subunit A"/>
    <property type="match status" value="1"/>
</dbReference>
<dbReference type="InterPro" id="IPR002734">
    <property type="entry name" value="RibDG_C"/>
</dbReference>
<dbReference type="Pfam" id="PF01872">
    <property type="entry name" value="RibD_C"/>
    <property type="match status" value="1"/>
</dbReference>
<comment type="caution">
    <text evidence="2">The sequence shown here is derived from an EMBL/GenBank/DDBJ whole genome shotgun (WGS) entry which is preliminary data.</text>
</comment>
<accession>A0A327WBQ0</accession>
<reference evidence="2 3" key="1">
    <citation type="submission" date="2018-06" db="EMBL/GenBank/DDBJ databases">
        <title>Genomic Encyclopedia of Archaeal and Bacterial Type Strains, Phase II (KMG-II): from individual species to whole genera.</title>
        <authorList>
            <person name="Goeker M."/>
        </authorList>
    </citation>
    <scope>NUCLEOTIDE SEQUENCE [LARGE SCALE GENOMIC DNA]</scope>
    <source>
        <strain evidence="2 3">DSM 29821</strain>
    </source>
</reference>